<evidence type="ECO:0008006" key="12">
    <source>
        <dbReference type="Google" id="ProtNLM"/>
    </source>
</evidence>
<dbReference type="Pfam" id="PF02653">
    <property type="entry name" value="BPD_transp_2"/>
    <property type="match status" value="1"/>
</dbReference>
<dbReference type="PANTHER" id="PTHR11795:SF445">
    <property type="entry name" value="AMINO ACID ABC TRANSPORTER PERMEASE PROTEIN"/>
    <property type="match status" value="1"/>
</dbReference>
<keyword evidence="5" id="KW-0029">Amino-acid transport</keyword>
<reference evidence="11" key="1">
    <citation type="submission" date="2018-05" db="EMBL/GenBank/DDBJ databases">
        <title>Zavarzinia sp. HR-AS.</title>
        <authorList>
            <person name="Lee Y."/>
            <person name="Jeon C.O."/>
        </authorList>
    </citation>
    <scope>NUCLEOTIDE SEQUENCE [LARGE SCALE GENOMIC DNA]</scope>
    <source>
        <strain evidence="11">DSM 1231</strain>
    </source>
</reference>
<evidence type="ECO:0000256" key="5">
    <source>
        <dbReference type="ARBA" id="ARBA00022970"/>
    </source>
</evidence>
<gene>
    <name evidence="10" type="ORF">DKG75_06415</name>
</gene>
<keyword evidence="4 9" id="KW-0812">Transmembrane</keyword>
<comment type="subcellular location">
    <subcellularLocation>
        <location evidence="1">Cell membrane</location>
        <topology evidence="1">Multi-pass membrane protein</topology>
    </subcellularLocation>
</comment>
<feature type="transmembrane region" description="Helical" evidence="9">
    <location>
        <begin position="325"/>
        <end position="348"/>
    </location>
</feature>
<sequence length="389" mass="41350">MPLGNHRAAAGISIFGLEFKLSFGLLGAKQKPDRGEIAARRGGTHEACFADLRTWAGRRLGTAPLALRLSGARHRPPRQVGRAVPAAVLSPPEHRLRGGKFMEDVVIYGLLRGGIYAMAAFGFTLVLGVIGVVNFAHGALVVFGGLLTEYLGRMLGLPYPVALAGAACGTGLLAVVAQRFFIARTFKLEPLMVLVQTFGMAAVITELGIQAWGGEERMVRLETGLPPGWFLGETFVPSFDLLIFLVSLASTGLLFLLLSHSGFGRALRACRDRRESAQLCGINLNATFERTMFVSGLWAGLAGGMFVTLGPLAPYMHFTWTVDAFLVITIGGLGSIVGALVGGFIFGVLSFGASFYVPTAAPAVIFSVLLLFLILRPQGLFGTGPALRK</sequence>
<keyword evidence="7 9" id="KW-0472">Membrane</keyword>
<dbReference type="InterPro" id="IPR001851">
    <property type="entry name" value="ABC_transp_permease"/>
</dbReference>
<evidence type="ECO:0000256" key="6">
    <source>
        <dbReference type="ARBA" id="ARBA00022989"/>
    </source>
</evidence>
<evidence type="ECO:0000256" key="1">
    <source>
        <dbReference type="ARBA" id="ARBA00004651"/>
    </source>
</evidence>
<evidence type="ECO:0000313" key="11">
    <source>
        <dbReference type="Proteomes" id="UP000246077"/>
    </source>
</evidence>
<dbReference type="InterPro" id="IPR052157">
    <property type="entry name" value="BCAA_transport_permease"/>
</dbReference>
<dbReference type="AlphaFoldDB" id="A0A317E5Z5"/>
<dbReference type="CDD" id="cd06582">
    <property type="entry name" value="TM_PBP1_LivH_like"/>
    <property type="match status" value="1"/>
</dbReference>
<feature type="transmembrane region" description="Helical" evidence="9">
    <location>
        <begin position="355"/>
        <end position="375"/>
    </location>
</feature>
<keyword evidence="6 9" id="KW-1133">Transmembrane helix</keyword>
<dbReference type="PANTHER" id="PTHR11795">
    <property type="entry name" value="BRANCHED-CHAIN AMINO ACID TRANSPORT SYSTEM PERMEASE PROTEIN LIVH"/>
    <property type="match status" value="1"/>
</dbReference>
<keyword evidence="3" id="KW-1003">Cell membrane</keyword>
<dbReference type="GO" id="GO:0006865">
    <property type="term" value="P:amino acid transport"/>
    <property type="evidence" value="ECO:0007669"/>
    <property type="project" value="UniProtKB-KW"/>
</dbReference>
<feature type="transmembrane region" description="Helical" evidence="9">
    <location>
        <begin position="292"/>
        <end position="313"/>
    </location>
</feature>
<evidence type="ECO:0000256" key="3">
    <source>
        <dbReference type="ARBA" id="ARBA00022475"/>
    </source>
</evidence>
<feature type="transmembrane region" description="Helical" evidence="9">
    <location>
        <begin position="157"/>
        <end position="181"/>
    </location>
</feature>
<protein>
    <recommendedName>
        <fullName evidence="12">Branched-chain amino acid ABC transporter permease</fullName>
    </recommendedName>
</protein>
<feature type="transmembrane region" description="Helical" evidence="9">
    <location>
        <begin position="193"/>
        <end position="214"/>
    </location>
</feature>
<dbReference type="GO" id="GO:0005886">
    <property type="term" value="C:plasma membrane"/>
    <property type="evidence" value="ECO:0007669"/>
    <property type="project" value="UniProtKB-SubCell"/>
</dbReference>
<evidence type="ECO:0000256" key="4">
    <source>
        <dbReference type="ARBA" id="ARBA00022692"/>
    </source>
</evidence>
<keyword evidence="11" id="KW-1185">Reference proteome</keyword>
<organism evidence="10 11">
    <name type="scientific">Zavarzinia compransoris</name>
    <dbReference type="NCBI Taxonomy" id="1264899"/>
    <lineage>
        <taxon>Bacteria</taxon>
        <taxon>Pseudomonadati</taxon>
        <taxon>Pseudomonadota</taxon>
        <taxon>Alphaproteobacteria</taxon>
        <taxon>Rhodospirillales</taxon>
        <taxon>Zavarziniaceae</taxon>
        <taxon>Zavarzinia</taxon>
    </lineage>
</organism>
<comment type="caution">
    <text evidence="10">The sequence shown here is derived from an EMBL/GenBank/DDBJ whole genome shotgun (WGS) entry which is preliminary data.</text>
</comment>
<proteinExistence type="inferred from homology"/>
<dbReference type="Proteomes" id="UP000246077">
    <property type="component" value="Unassembled WGS sequence"/>
</dbReference>
<name>A0A317E5Z5_9PROT</name>
<evidence type="ECO:0000256" key="2">
    <source>
        <dbReference type="ARBA" id="ARBA00022448"/>
    </source>
</evidence>
<evidence type="ECO:0000313" key="10">
    <source>
        <dbReference type="EMBL" id="PWR21630.1"/>
    </source>
</evidence>
<keyword evidence="2" id="KW-0813">Transport</keyword>
<dbReference type="EMBL" id="QGLF01000002">
    <property type="protein sequence ID" value="PWR21630.1"/>
    <property type="molecule type" value="Genomic_DNA"/>
</dbReference>
<evidence type="ECO:0000256" key="7">
    <source>
        <dbReference type="ARBA" id="ARBA00023136"/>
    </source>
</evidence>
<evidence type="ECO:0000256" key="9">
    <source>
        <dbReference type="SAM" id="Phobius"/>
    </source>
</evidence>
<accession>A0A317E5Z5</accession>
<comment type="similarity">
    <text evidence="8">Belongs to the binding-protein-dependent transport system permease family. LivHM subfamily.</text>
</comment>
<feature type="transmembrane region" description="Helical" evidence="9">
    <location>
        <begin position="234"/>
        <end position="258"/>
    </location>
</feature>
<dbReference type="OrthoDB" id="9778908at2"/>
<feature type="transmembrane region" description="Helical" evidence="9">
    <location>
        <begin position="115"/>
        <end position="137"/>
    </location>
</feature>
<dbReference type="GO" id="GO:0022857">
    <property type="term" value="F:transmembrane transporter activity"/>
    <property type="evidence" value="ECO:0007669"/>
    <property type="project" value="InterPro"/>
</dbReference>
<evidence type="ECO:0000256" key="8">
    <source>
        <dbReference type="ARBA" id="ARBA00037998"/>
    </source>
</evidence>